<dbReference type="GO" id="GO:0016020">
    <property type="term" value="C:membrane"/>
    <property type="evidence" value="ECO:0007669"/>
    <property type="project" value="UniProtKB-SubCell"/>
</dbReference>
<keyword evidence="4 7" id="KW-1133">Transmembrane helix</keyword>
<evidence type="ECO:0000256" key="1">
    <source>
        <dbReference type="ARBA" id="ARBA00004167"/>
    </source>
</evidence>
<feature type="transmembrane region" description="Helical" evidence="7">
    <location>
        <begin position="214"/>
        <end position="235"/>
    </location>
</feature>
<dbReference type="AlphaFoldDB" id="A0AAN7B1P9"/>
<feature type="domain" description="Yeast cell wall synthesis Kre9/Knh1-like N-terminal" evidence="9">
    <location>
        <begin position="38"/>
        <end position="121"/>
    </location>
</feature>
<dbReference type="EMBL" id="MU858280">
    <property type="protein sequence ID" value="KAK4207668.1"/>
    <property type="molecule type" value="Genomic_DNA"/>
</dbReference>
<keyword evidence="11" id="KW-1185">Reference proteome</keyword>
<comment type="subcellular location">
    <subcellularLocation>
        <location evidence="1">Membrane</location>
        <topology evidence="1">Single-pass membrane protein</topology>
    </subcellularLocation>
</comment>
<evidence type="ECO:0000256" key="6">
    <source>
        <dbReference type="SAM" id="MobiDB-lite"/>
    </source>
</evidence>
<evidence type="ECO:0000256" key="4">
    <source>
        <dbReference type="ARBA" id="ARBA00022989"/>
    </source>
</evidence>
<dbReference type="GO" id="GO:0071944">
    <property type="term" value="C:cell periphery"/>
    <property type="evidence" value="ECO:0007669"/>
    <property type="project" value="UniProtKB-ARBA"/>
</dbReference>
<dbReference type="PANTHER" id="PTHR15549">
    <property type="entry name" value="PAIRED IMMUNOGLOBULIN-LIKE TYPE 2 RECEPTOR"/>
    <property type="match status" value="1"/>
</dbReference>
<feature type="region of interest" description="Disordered" evidence="6">
    <location>
        <begin position="136"/>
        <end position="206"/>
    </location>
</feature>
<evidence type="ECO:0000259" key="9">
    <source>
        <dbReference type="Pfam" id="PF10342"/>
    </source>
</evidence>
<accession>A0AAN7B1P9</accession>
<protein>
    <recommendedName>
        <fullName evidence="9">Yeast cell wall synthesis Kre9/Knh1-like N-terminal domain-containing protein</fullName>
    </recommendedName>
</protein>
<proteinExistence type="predicted"/>
<feature type="compositionally biased region" description="Pro residues" evidence="6">
    <location>
        <begin position="150"/>
        <end position="163"/>
    </location>
</feature>
<keyword evidence="3 8" id="KW-0732">Signal</keyword>
<comment type="caution">
    <text evidence="10">The sequence shown here is derived from an EMBL/GenBank/DDBJ whole genome shotgun (WGS) entry which is preliminary data.</text>
</comment>
<organism evidence="10 11">
    <name type="scientific">Rhypophila decipiens</name>
    <dbReference type="NCBI Taxonomy" id="261697"/>
    <lineage>
        <taxon>Eukaryota</taxon>
        <taxon>Fungi</taxon>
        <taxon>Dikarya</taxon>
        <taxon>Ascomycota</taxon>
        <taxon>Pezizomycotina</taxon>
        <taxon>Sordariomycetes</taxon>
        <taxon>Sordariomycetidae</taxon>
        <taxon>Sordariales</taxon>
        <taxon>Naviculisporaceae</taxon>
        <taxon>Rhypophila</taxon>
    </lineage>
</organism>
<keyword evidence="5 7" id="KW-0472">Membrane</keyword>
<feature type="signal peptide" evidence="8">
    <location>
        <begin position="1"/>
        <end position="25"/>
    </location>
</feature>
<reference evidence="10" key="1">
    <citation type="journal article" date="2023" name="Mol. Phylogenet. Evol.">
        <title>Genome-scale phylogeny and comparative genomics of the fungal order Sordariales.</title>
        <authorList>
            <person name="Hensen N."/>
            <person name="Bonometti L."/>
            <person name="Westerberg I."/>
            <person name="Brannstrom I.O."/>
            <person name="Guillou S."/>
            <person name="Cros-Aarteil S."/>
            <person name="Calhoun S."/>
            <person name="Haridas S."/>
            <person name="Kuo A."/>
            <person name="Mondo S."/>
            <person name="Pangilinan J."/>
            <person name="Riley R."/>
            <person name="LaButti K."/>
            <person name="Andreopoulos B."/>
            <person name="Lipzen A."/>
            <person name="Chen C."/>
            <person name="Yan M."/>
            <person name="Daum C."/>
            <person name="Ng V."/>
            <person name="Clum A."/>
            <person name="Steindorff A."/>
            <person name="Ohm R.A."/>
            <person name="Martin F."/>
            <person name="Silar P."/>
            <person name="Natvig D.O."/>
            <person name="Lalanne C."/>
            <person name="Gautier V."/>
            <person name="Ament-Velasquez S.L."/>
            <person name="Kruys A."/>
            <person name="Hutchinson M.I."/>
            <person name="Powell A.J."/>
            <person name="Barry K."/>
            <person name="Miller A.N."/>
            <person name="Grigoriev I.V."/>
            <person name="Debuchy R."/>
            <person name="Gladieux P."/>
            <person name="Hiltunen Thoren M."/>
            <person name="Johannesson H."/>
        </authorList>
    </citation>
    <scope>NUCLEOTIDE SEQUENCE</scope>
    <source>
        <strain evidence="10">PSN293</strain>
    </source>
</reference>
<evidence type="ECO:0000256" key="3">
    <source>
        <dbReference type="ARBA" id="ARBA00022729"/>
    </source>
</evidence>
<sequence length="289" mass="30694">MMAVSSPRWTLWLITLLVLVTRVVALSPKTPKITNEQYHITVDVPFTITWSDVIGPGVTIDLLELTGDKTIMFKESITNGVHRDGHHVWIPPPWLSATETYLLGIIDEATNEVGYSSTFMVVGGVLPDLKVRGTNITERQGDNDTNTVIPPEPTTEVEPPPESTPFVILPDTSTGTESGTTSFTTSTTSGTASAAPTESSHPNSTNVLSTGAKAGIGVGAAAGVLVLIAGLVYFIRRRRVASGVAEPAGGIYESTGHANEPRNVQMFPTDLTAGGREDVPRVQRVGFSG</sequence>
<evidence type="ECO:0000313" key="11">
    <source>
        <dbReference type="Proteomes" id="UP001301769"/>
    </source>
</evidence>
<evidence type="ECO:0000256" key="5">
    <source>
        <dbReference type="ARBA" id="ARBA00023136"/>
    </source>
</evidence>
<dbReference type="Proteomes" id="UP001301769">
    <property type="component" value="Unassembled WGS sequence"/>
</dbReference>
<feature type="chain" id="PRO_5042997967" description="Yeast cell wall synthesis Kre9/Knh1-like N-terminal domain-containing protein" evidence="8">
    <location>
        <begin position="26"/>
        <end position="289"/>
    </location>
</feature>
<dbReference type="InterPro" id="IPR051694">
    <property type="entry name" value="Immunoregulatory_rcpt-like"/>
</dbReference>
<feature type="compositionally biased region" description="Low complexity" evidence="6">
    <location>
        <begin position="172"/>
        <end position="200"/>
    </location>
</feature>
<evidence type="ECO:0000256" key="8">
    <source>
        <dbReference type="SAM" id="SignalP"/>
    </source>
</evidence>
<dbReference type="InterPro" id="IPR018466">
    <property type="entry name" value="Kre9/Knh1-like_N"/>
</dbReference>
<reference evidence="10" key="2">
    <citation type="submission" date="2023-05" db="EMBL/GenBank/DDBJ databases">
        <authorList>
            <consortium name="Lawrence Berkeley National Laboratory"/>
            <person name="Steindorff A."/>
            <person name="Hensen N."/>
            <person name="Bonometti L."/>
            <person name="Westerberg I."/>
            <person name="Brannstrom I.O."/>
            <person name="Guillou S."/>
            <person name="Cros-Aarteil S."/>
            <person name="Calhoun S."/>
            <person name="Haridas S."/>
            <person name="Kuo A."/>
            <person name="Mondo S."/>
            <person name="Pangilinan J."/>
            <person name="Riley R."/>
            <person name="Labutti K."/>
            <person name="Andreopoulos B."/>
            <person name="Lipzen A."/>
            <person name="Chen C."/>
            <person name="Yanf M."/>
            <person name="Daum C."/>
            <person name="Ng V."/>
            <person name="Clum A."/>
            <person name="Ohm R."/>
            <person name="Martin F."/>
            <person name="Silar P."/>
            <person name="Natvig D."/>
            <person name="Lalanne C."/>
            <person name="Gautier V."/>
            <person name="Ament-Velasquez S.L."/>
            <person name="Kruys A."/>
            <person name="Hutchinson M.I."/>
            <person name="Powell A.J."/>
            <person name="Barry K."/>
            <person name="Miller A.N."/>
            <person name="Grigoriev I.V."/>
            <person name="Debuchy R."/>
            <person name="Gladieux P."/>
            <person name="Thoren M.H."/>
            <person name="Johannesson H."/>
        </authorList>
    </citation>
    <scope>NUCLEOTIDE SEQUENCE</scope>
    <source>
        <strain evidence="10">PSN293</strain>
    </source>
</reference>
<gene>
    <name evidence="10" type="ORF">QBC37DRAFT_487340</name>
</gene>
<evidence type="ECO:0000313" key="10">
    <source>
        <dbReference type="EMBL" id="KAK4207668.1"/>
    </source>
</evidence>
<evidence type="ECO:0000256" key="7">
    <source>
        <dbReference type="SAM" id="Phobius"/>
    </source>
</evidence>
<keyword evidence="2 7" id="KW-0812">Transmembrane</keyword>
<evidence type="ECO:0000256" key="2">
    <source>
        <dbReference type="ARBA" id="ARBA00022692"/>
    </source>
</evidence>
<dbReference type="Pfam" id="PF10342">
    <property type="entry name" value="Kre9_KNH"/>
    <property type="match status" value="1"/>
</dbReference>
<feature type="compositionally biased region" description="Polar residues" evidence="6">
    <location>
        <begin position="136"/>
        <end position="146"/>
    </location>
</feature>
<name>A0AAN7B1P9_9PEZI</name>
<dbReference type="PANTHER" id="PTHR15549:SF6">
    <property type="entry name" value="MID2 DOMAIN-CONTAINING PROTEIN"/>
    <property type="match status" value="1"/>
</dbReference>